<evidence type="ECO:0000256" key="11">
    <source>
        <dbReference type="ARBA" id="ARBA00022777"/>
    </source>
</evidence>
<dbReference type="InterPro" id="IPR000719">
    <property type="entry name" value="Prot_kinase_dom"/>
</dbReference>
<dbReference type="EMBL" id="AFYH01048816">
    <property type="status" value="NOT_ANNOTATED_CDS"/>
    <property type="molecule type" value="Genomic_DNA"/>
</dbReference>
<feature type="binding site" evidence="22">
    <location>
        <position position="640"/>
    </location>
    <ligand>
        <name>ATP</name>
        <dbReference type="ChEBI" id="CHEBI:30616"/>
    </ligand>
</feature>
<feature type="domain" description="Protein kinase" evidence="26">
    <location>
        <begin position="500"/>
        <end position="771"/>
    </location>
</feature>
<proteinExistence type="inferred from homology"/>
<organism evidence="29 30">
    <name type="scientific">Latimeria chalumnae</name>
    <name type="common">Coelacanth</name>
    <dbReference type="NCBI Taxonomy" id="7897"/>
    <lineage>
        <taxon>Eukaryota</taxon>
        <taxon>Metazoa</taxon>
        <taxon>Chordata</taxon>
        <taxon>Craniata</taxon>
        <taxon>Vertebrata</taxon>
        <taxon>Euteleostomi</taxon>
        <taxon>Coelacanthiformes</taxon>
        <taxon>Coelacanthidae</taxon>
        <taxon>Latimeria</taxon>
    </lineage>
</organism>
<dbReference type="EMBL" id="AFYH01048822">
    <property type="status" value="NOT_ANNOTATED_CDS"/>
    <property type="molecule type" value="Genomic_DNA"/>
</dbReference>
<feature type="transmembrane region" description="Helical" evidence="25">
    <location>
        <begin position="415"/>
        <end position="438"/>
    </location>
</feature>
<keyword evidence="6" id="KW-0808">Transferase</keyword>
<keyword evidence="30" id="KW-1185">Reference proteome</keyword>
<dbReference type="Pfam" id="PF07714">
    <property type="entry name" value="PK_Tyr_Ser-Thr"/>
    <property type="match status" value="1"/>
</dbReference>
<dbReference type="InterPro" id="IPR050122">
    <property type="entry name" value="RTK"/>
</dbReference>
<dbReference type="Ensembl" id="ENSLACT00000010931.1">
    <property type="protein sequence ID" value="ENSLACP00000010851.1"/>
    <property type="gene ID" value="ENSLACG00000009552.1"/>
</dbReference>
<keyword evidence="23" id="KW-0460">Magnesium</keyword>
<dbReference type="InterPro" id="IPR013151">
    <property type="entry name" value="Immunoglobulin_dom"/>
</dbReference>
<dbReference type="EMBL" id="AFYH01048817">
    <property type="status" value="NOT_ANNOTATED_CDS"/>
    <property type="molecule type" value="Genomic_DNA"/>
</dbReference>
<keyword evidence="4" id="KW-1003">Cell membrane</keyword>
<evidence type="ECO:0000256" key="3">
    <source>
        <dbReference type="ARBA" id="ARBA00011902"/>
    </source>
</evidence>
<evidence type="ECO:0000313" key="30">
    <source>
        <dbReference type="Proteomes" id="UP000008672"/>
    </source>
</evidence>
<name>H3AMI0_LATCH</name>
<dbReference type="InterPro" id="IPR003961">
    <property type="entry name" value="FN3_dom"/>
</dbReference>
<feature type="binding site" evidence="23">
    <location>
        <position position="654"/>
    </location>
    <ligand>
        <name>Mg(2+)</name>
        <dbReference type="ChEBI" id="CHEBI:18420"/>
    </ligand>
</feature>
<dbReference type="EMBL" id="AFYH01048823">
    <property type="status" value="NOT_ANNOTATED_CDS"/>
    <property type="molecule type" value="Genomic_DNA"/>
</dbReference>
<feature type="domain" description="Fibronectin type-III" evidence="28">
    <location>
        <begin position="200"/>
        <end position="299"/>
    </location>
</feature>
<keyword evidence="13 25" id="KW-1133">Transmembrane helix</keyword>
<dbReference type="InterPro" id="IPR036116">
    <property type="entry name" value="FN3_sf"/>
</dbReference>
<keyword evidence="23" id="KW-0479">Metal-binding</keyword>
<feature type="domain" description="Ig-like" evidence="27">
    <location>
        <begin position="111"/>
        <end position="187"/>
    </location>
</feature>
<evidence type="ECO:0000256" key="17">
    <source>
        <dbReference type="ARBA" id="ARBA00023170"/>
    </source>
</evidence>
<accession>H3AMI0</accession>
<evidence type="ECO:0000256" key="24">
    <source>
        <dbReference type="PROSITE-ProRule" id="PRU10141"/>
    </source>
</evidence>
<dbReference type="PROSITE" id="PS00107">
    <property type="entry name" value="PROTEIN_KINASE_ATP"/>
    <property type="match status" value="1"/>
</dbReference>
<dbReference type="FunFam" id="2.60.40.10:FF:001050">
    <property type="entry name" value="MER proto-oncogene, tyrosine kinase"/>
    <property type="match status" value="1"/>
</dbReference>
<dbReference type="InterPro" id="IPR001245">
    <property type="entry name" value="Ser-Thr/Tyr_kinase_cat_dom"/>
</dbReference>
<comment type="similarity">
    <text evidence="2">Belongs to the protein kinase superfamily. CAMK Ser/Thr protein kinase family.</text>
</comment>
<feature type="active site" description="Proton acceptor" evidence="21">
    <location>
        <position position="636"/>
    </location>
</feature>
<dbReference type="EMBL" id="AFYH01048819">
    <property type="status" value="NOT_ANNOTATED_CDS"/>
    <property type="molecule type" value="Genomic_DNA"/>
</dbReference>
<dbReference type="PIRSF" id="PIRSF000615">
    <property type="entry name" value="TyrPK_CSF1-R"/>
    <property type="match status" value="1"/>
</dbReference>
<dbReference type="FunFam" id="2.60.40.10:FF:000296">
    <property type="entry name" value="Tyrosine-protein kinase receptor TYRO3"/>
    <property type="match status" value="1"/>
</dbReference>
<dbReference type="EMBL" id="AFYH01048818">
    <property type="status" value="NOT_ANNOTATED_CDS"/>
    <property type="molecule type" value="Genomic_DNA"/>
</dbReference>
<dbReference type="InterPro" id="IPR020635">
    <property type="entry name" value="Tyr_kinase_cat_dom"/>
</dbReference>
<evidence type="ECO:0000259" key="27">
    <source>
        <dbReference type="PROSITE" id="PS50835"/>
    </source>
</evidence>
<dbReference type="PRINTS" id="PR00109">
    <property type="entry name" value="TYRKINASE"/>
</dbReference>
<protein>
    <recommendedName>
        <fullName evidence="3">receptor protein-tyrosine kinase</fullName>
        <ecNumber evidence="3">2.7.10.1</ecNumber>
    </recommendedName>
</protein>
<dbReference type="InterPro" id="IPR011009">
    <property type="entry name" value="Kinase-like_dom_sf"/>
</dbReference>
<dbReference type="OMA" id="QETRFGN"/>
<dbReference type="SMART" id="SM00060">
    <property type="entry name" value="FN3"/>
    <property type="match status" value="2"/>
</dbReference>
<dbReference type="InterPro" id="IPR017441">
    <property type="entry name" value="Protein_kinase_ATP_BS"/>
</dbReference>
<evidence type="ECO:0000256" key="12">
    <source>
        <dbReference type="ARBA" id="ARBA00022840"/>
    </source>
</evidence>
<comment type="catalytic activity">
    <reaction evidence="20">
        <text>L-tyrosyl-[protein] + ATP = O-phospho-L-tyrosyl-[protein] + ADP + H(+)</text>
        <dbReference type="Rhea" id="RHEA:10596"/>
        <dbReference type="Rhea" id="RHEA-COMP:10136"/>
        <dbReference type="Rhea" id="RHEA-COMP:20101"/>
        <dbReference type="ChEBI" id="CHEBI:15378"/>
        <dbReference type="ChEBI" id="CHEBI:30616"/>
        <dbReference type="ChEBI" id="CHEBI:46858"/>
        <dbReference type="ChEBI" id="CHEBI:61978"/>
        <dbReference type="ChEBI" id="CHEBI:456216"/>
        <dbReference type="EC" id="2.7.10.1"/>
    </reaction>
</comment>
<dbReference type="InterPro" id="IPR013783">
    <property type="entry name" value="Ig-like_fold"/>
</dbReference>
<evidence type="ECO:0000256" key="15">
    <source>
        <dbReference type="ARBA" id="ARBA00023137"/>
    </source>
</evidence>
<keyword evidence="8" id="KW-0732">Signal</keyword>
<evidence type="ECO:0000256" key="5">
    <source>
        <dbReference type="ARBA" id="ARBA00022553"/>
    </source>
</evidence>
<evidence type="ECO:0000256" key="7">
    <source>
        <dbReference type="ARBA" id="ARBA00022692"/>
    </source>
</evidence>
<dbReference type="GO" id="GO:0046872">
    <property type="term" value="F:metal ion binding"/>
    <property type="evidence" value="ECO:0007669"/>
    <property type="project" value="UniProtKB-KW"/>
</dbReference>
<feature type="binding site" evidence="24">
    <location>
        <position position="532"/>
    </location>
    <ligand>
        <name>ATP</name>
        <dbReference type="ChEBI" id="CHEBI:30616"/>
    </ligand>
</feature>
<feature type="domain" description="Fibronectin type-III" evidence="28">
    <location>
        <begin position="301"/>
        <end position="396"/>
    </location>
</feature>
<keyword evidence="11" id="KW-0418">Kinase</keyword>
<dbReference type="FunFam" id="1.10.510.10:FF:000089">
    <property type="entry name" value="Tyrosine-protein kinase receptor TYRO3"/>
    <property type="match status" value="1"/>
</dbReference>
<dbReference type="FunFam" id="3.30.200.20:FF:000111">
    <property type="entry name" value="Tyrosine-protein kinase receptor TYRO3"/>
    <property type="match status" value="1"/>
</dbReference>
<dbReference type="GO" id="GO:0007399">
    <property type="term" value="P:nervous system development"/>
    <property type="evidence" value="ECO:0007669"/>
    <property type="project" value="TreeGrafter"/>
</dbReference>
<dbReference type="Proteomes" id="UP000008672">
    <property type="component" value="Unassembled WGS sequence"/>
</dbReference>
<dbReference type="InterPro" id="IPR008266">
    <property type="entry name" value="Tyr_kinase_AS"/>
</dbReference>
<evidence type="ECO:0000256" key="25">
    <source>
        <dbReference type="SAM" id="Phobius"/>
    </source>
</evidence>
<dbReference type="STRING" id="7897.ENSLACP00000010851"/>
<comment type="subcellular location">
    <subcellularLocation>
        <location evidence="1">Cell membrane</location>
        <topology evidence="1">Single-pass type I membrane protein</topology>
    </subcellularLocation>
</comment>
<evidence type="ECO:0000259" key="28">
    <source>
        <dbReference type="PROSITE" id="PS50853"/>
    </source>
</evidence>
<evidence type="ECO:0000256" key="6">
    <source>
        <dbReference type="ARBA" id="ARBA00022679"/>
    </source>
</evidence>
<dbReference type="GeneTree" id="ENSGT00940000155669"/>
<dbReference type="EMBL" id="AFYH01048815">
    <property type="status" value="NOT_ANNOTATED_CDS"/>
    <property type="molecule type" value="Genomic_DNA"/>
</dbReference>
<dbReference type="GO" id="GO:0005524">
    <property type="term" value="F:ATP binding"/>
    <property type="evidence" value="ECO:0007669"/>
    <property type="project" value="UniProtKB-UniRule"/>
</dbReference>
<dbReference type="InterPro" id="IPR036179">
    <property type="entry name" value="Ig-like_dom_sf"/>
</dbReference>
<evidence type="ECO:0000256" key="14">
    <source>
        <dbReference type="ARBA" id="ARBA00023136"/>
    </source>
</evidence>
<keyword evidence="18" id="KW-0325">Glycoprotein</keyword>
<dbReference type="EC" id="2.7.10.1" evidence="3"/>
<reference evidence="30" key="1">
    <citation type="submission" date="2011-08" db="EMBL/GenBank/DDBJ databases">
        <title>The draft genome of Latimeria chalumnae.</title>
        <authorList>
            <person name="Di Palma F."/>
            <person name="Alfoldi J."/>
            <person name="Johnson J."/>
            <person name="Berlin A."/>
            <person name="Gnerre S."/>
            <person name="Jaffe D."/>
            <person name="MacCallum I."/>
            <person name="Young S."/>
            <person name="Walker B.J."/>
            <person name="Lander E."/>
            <person name="Lindblad-Toh K."/>
        </authorList>
    </citation>
    <scope>NUCLEOTIDE SEQUENCE [LARGE SCALE GENOMIC DNA]</scope>
    <source>
        <strain evidence="30">Wild caught</strain>
    </source>
</reference>
<evidence type="ECO:0000259" key="26">
    <source>
        <dbReference type="PROSITE" id="PS50011"/>
    </source>
</evidence>
<keyword evidence="12 22" id="KW-0067">ATP-binding</keyword>
<keyword evidence="14 25" id="KW-0472">Membrane</keyword>
<dbReference type="EMBL" id="AFYH01048814">
    <property type="status" value="NOT_ANNOTATED_CDS"/>
    <property type="molecule type" value="Genomic_DNA"/>
</dbReference>
<dbReference type="SUPFAM" id="SSF48726">
    <property type="entry name" value="Immunoglobulin"/>
    <property type="match status" value="2"/>
</dbReference>
<dbReference type="InterPro" id="IPR003599">
    <property type="entry name" value="Ig_sub"/>
</dbReference>
<dbReference type="GO" id="GO:0006909">
    <property type="term" value="P:phagocytosis"/>
    <property type="evidence" value="ECO:0007669"/>
    <property type="project" value="TreeGrafter"/>
</dbReference>
<sequence length="897" mass="101191">SKSVEELRFKPTVGSIVLSEGTEVKFNCSIEVPHFSHDHHITWWKDGNELTGTDRVILQTITMPATMTTLLATCSISSVQRSDSGSYNCRLQVNNNIIRSDPIHIQVEGLPYFIRQPEQLNITRNTAFNLTCEAVGPPDPVQIYWSQNSSRVKEMPDPSPSVLFVQGINRTARFSCEAHNTKGLTLSKEIQVNVKRLPSLPLEVQSLNQTAHEIVLSWVPGFDGFSPFTICKIQVKEAIPDKHGSIITMNATVPPYEYIIQKLQAMTQHSIRVCCQKHRAWKKWPPCWVNCSCIFLAPSVSPHNVTVTVNDSVVKVHWEGPPEEKINGFLWGYKLIYSWKGGGHIPESAVELQDNVTVHYLTPMFSNVTCTVQVAAFTKAGVGPLSEPVSVFFPGTGLINYAPSSTPASGSRDSAIIIFGIFGGILTVLIMVCLSVVIRKKIMETKFGTKFTKNYNLEQVQYRAKKSYSRRAIQFTLNNLGISEELQNKLQDVMVDRSLLNLGKVLGEGEFGSVMEGRLQEANGVVQKVAVKTMKLDNFCQKEIEEFLSEAACMKDFDHPNVIKLLGVCLKVNSRQIPKPMVILPFMKYGDLHSFLLRSRLEENSLYLPLQTLLKFMMDIALGMEYLSNKNFLHRDLAARNCMLRDDMTVCVADFGLSKKIYSGDYYRQGRIARMPVKWIAIESLADRIFTSKSDVWAFGVTMWEIATRGMTPYPGVQNHEIYDYLFQGNRLKQPIDCLDEVYEIMYSCWRADPVDRPTFTDLKVALEKLLERLPEIRSKEDVIYINTSMPEESIELMEGPELANRDLDIDPHCAPTSCSHGPVTNTVTVEVHETMDDDDRYVFTRKPEELAAVSSNVPLLQDGAFHDSSWLPQGSRRASLEIPYADDSSEEFEIMV</sequence>
<keyword evidence="19" id="KW-0393">Immunoglobulin domain</keyword>
<dbReference type="Pfam" id="PF00047">
    <property type="entry name" value="ig"/>
    <property type="match status" value="1"/>
</dbReference>
<keyword evidence="9" id="KW-0677">Repeat</keyword>
<keyword evidence="10 22" id="KW-0547">Nucleotide-binding</keyword>
<reference evidence="29" key="3">
    <citation type="submission" date="2025-09" db="UniProtKB">
        <authorList>
            <consortium name="Ensembl"/>
        </authorList>
    </citation>
    <scope>IDENTIFICATION</scope>
</reference>
<evidence type="ECO:0000256" key="22">
    <source>
        <dbReference type="PIRSR" id="PIRSR000615-2"/>
    </source>
</evidence>
<dbReference type="EMBL" id="AFYH01048820">
    <property type="status" value="NOT_ANNOTATED_CDS"/>
    <property type="molecule type" value="Genomic_DNA"/>
</dbReference>
<dbReference type="CDD" id="cd00063">
    <property type="entry name" value="FN3"/>
    <property type="match status" value="1"/>
</dbReference>
<evidence type="ECO:0000256" key="19">
    <source>
        <dbReference type="ARBA" id="ARBA00023319"/>
    </source>
</evidence>
<dbReference type="Gene3D" id="2.60.40.10">
    <property type="entry name" value="Immunoglobulins"/>
    <property type="match status" value="4"/>
</dbReference>
<evidence type="ECO:0000256" key="23">
    <source>
        <dbReference type="PIRSR" id="PIRSR000615-3"/>
    </source>
</evidence>
<dbReference type="Pfam" id="PF00041">
    <property type="entry name" value="fn3"/>
    <property type="match status" value="1"/>
</dbReference>
<dbReference type="FunCoup" id="H3AMI0">
    <property type="interactions" value="243"/>
</dbReference>
<feature type="binding site" evidence="23">
    <location>
        <position position="641"/>
    </location>
    <ligand>
        <name>Mg(2+)</name>
        <dbReference type="ChEBI" id="CHEBI:18420"/>
    </ligand>
</feature>
<dbReference type="GO" id="GO:0016477">
    <property type="term" value="P:cell migration"/>
    <property type="evidence" value="ECO:0007669"/>
    <property type="project" value="TreeGrafter"/>
</dbReference>
<dbReference type="eggNOG" id="ENOG502QQQ3">
    <property type="taxonomic scope" value="Eukaryota"/>
</dbReference>
<keyword evidence="15" id="KW-0829">Tyrosine-protein kinase</keyword>
<keyword evidence="7 25" id="KW-0812">Transmembrane</keyword>
<evidence type="ECO:0000256" key="21">
    <source>
        <dbReference type="PIRSR" id="PIRSR000615-1"/>
    </source>
</evidence>
<dbReference type="EMBL" id="AFYH01048821">
    <property type="status" value="NOT_ANNOTATED_CDS"/>
    <property type="molecule type" value="Genomic_DNA"/>
</dbReference>
<evidence type="ECO:0000313" key="29">
    <source>
        <dbReference type="Ensembl" id="ENSLACP00000010851.1"/>
    </source>
</evidence>
<evidence type="ECO:0000256" key="9">
    <source>
        <dbReference type="ARBA" id="ARBA00022737"/>
    </source>
</evidence>
<keyword evidence="17" id="KW-0675">Receptor</keyword>
<dbReference type="SMART" id="SM00409">
    <property type="entry name" value="IG"/>
    <property type="match status" value="2"/>
</dbReference>
<evidence type="ECO:0000256" key="18">
    <source>
        <dbReference type="ARBA" id="ARBA00023180"/>
    </source>
</evidence>
<evidence type="ECO:0000256" key="16">
    <source>
        <dbReference type="ARBA" id="ARBA00023157"/>
    </source>
</evidence>
<evidence type="ECO:0000256" key="4">
    <source>
        <dbReference type="ARBA" id="ARBA00022475"/>
    </source>
</evidence>
<evidence type="ECO:0000256" key="13">
    <source>
        <dbReference type="ARBA" id="ARBA00022989"/>
    </source>
</evidence>
<evidence type="ECO:0000256" key="10">
    <source>
        <dbReference type="ARBA" id="ARBA00022741"/>
    </source>
</evidence>
<dbReference type="PROSITE" id="PS50853">
    <property type="entry name" value="FN3"/>
    <property type="match status" value="2"/>
</dbReference>
<dbReference type="HOGENOM" id="CLU_015796_0_0_1"/>
<dbReference type="PROSITE" id="PS00109">
    <property type="entry name" value="PROTEIN_KINASE_TYR"/>
    <property type="match status" value="1"/>
</dbReference>
<evidence type="ECO:0000256" key="1">
    <source>
        <dbReference type="ARBA" id="ARBA00004251"/>
    </source>
</evidence>
<keyword evidence="16" id="KW-1015">Disulfide bond</keyword>
<dbReference type="SUPFAM" id="SSF56112">
    <property type="entry name" value="Protein kinase-like (PK-like)"/>
    <property type="match status" value="1"/>
</dbReference>
<dbReference type="PROSITE" id="PS50011">
    <property type="entry name" value="PROTEIN_KINASE_DOM"/>
    <property type="match status" value="1"/>
</dbReference>
<dbReference type="PROSITE" id="PS50835">
    <property type="entry name" value="IG_LIKE"/>
    <property type="match status" value="2"/>
</dbReference>
<dbReference type="InterPro" id="IPR007110">
    <property type="entry name" value="Ig-like_dom"/>
</dbReference>
<dbReference type="Gene3D" id="1.10.510.10">
    <property type="entry name" value="Transferase(Phosphotransferase) domain 1"/>
    <property type="match status" value="1"/>
</dbReference>
<dbReference type="GO" id="GO:0004714">
    <property type="term" value="F:transmembrane receptor protein tyrosine kinase activity"/>
    <property type="evidence" value="ECO:0007669"/>
    <property type="project" value="UniProtKB-EC"/>
</dbReference>
<evidence type="ECO:0000256" key="20">
    <source>
        <dbReference type="ARBA" id="ARBA00051243"/>
    </source>
</evidence>
<dbReference type="AlphaFoldDB" id="H3AMI0"/>
<dbReference type="GO" id="GO:0043235">
    <property type="term" value="C:receptor complex"/>
    <property type="evidence" value="ECO:0007669"/>
    <property type="project" value="TreeGrafter"/>
</dbReference>
<dbReference type="SUPFAM" id="SSF49265">
    <property type="entry name" value="Fibronectin type III"/>
    <property type="match status" value="1"/>
</dbReference>
<evidence type="ECO:0000256" key="8">
    <source>
        <dbReference type="ARBA" id="ARBA00022729"/>
    </source>
</evidence>
<dbReference type="InParanoid" id="H3AMI0"/>
<dbReference type="GO" id="GO:0005886">
    <property type="term" value="C:plasma membrane"/>
    <property type="evidence" value="ECO:0007669"/>
    <property type="project" value="UniProtKB-SubCell"/>
</dbReference>
<dbReference type="PANTHER" id="PTHR24416:SF257">
    <property type="entry name" value="TYROSINE-PROTEIN KINASE MER"/>
    <property type="match status" value="1"/>
</dbReference>
<dbReference type="Gene3D" id="3.30.200.20">
    <property type="entry name" value="Phosphorylase Kinase, domain 1"/>
    <property type="match status" value="1"/>
</dbReference>
<evidence type="ECO:0000256" key="2">
    <source>
        <dbReference type="ARBA" id="ARBA00006692"/>
    </source>
</evidence>
<dbReference type="PANTHER" id="PTHR24416">
    <property type="entry name" value="TYROSINE-PROTEIN KINASE RECEPTOR"/>
    <property type="match status" value="1"/>
</dbReference>
<keyword evidence="5" id="KW-0597">Phosphoprotein</keyword>
<feature type="domain" description="Ig-like" evidence="27">
    <location>
        <begin position="11"/>
        <end position="99"/>
    </location>
</feature>
<dbReference type="SMART" id="SM00219">
    <property type="entry name" value="TyrKc"/>
    <property type="match status" value="1"/>
</dbReference>
<dbReference type="GO" id="GO:0007169">
    <property type="term" value="P:cell surface receptor protein tyrosine kinase signaling pathway"/>
    <property type="evidence" value="ECO:0007669"/>
    <property type="project" value="TreeGrafter"/>
</dbReference>
<reference evidence="29" key="2">
    <citation type="submission" date="2025-08" db="UniProtKB">
        <authorList>
            <consortium name="Ensembl"/>
        </authorList>
    </citation>
    <scope>IDENTIFICATION</scope>
</reference>
<gene>
    <name evidence="29" type="primary">MERTK</name>
</gene>